<dbReference type="InterPro" id="IPR004843">
    <property type="entry name" value="Calcineurin-like_PHP"/>
</dbReference>
<feature type="signal peptide" evidence="2">
    <location>
        <begin position="1"/>
        <end position="26"/>
    </location>
</feature>
<gene>
    <name evidence="5" type="ORF">ABQJ54_16660</name>
</gene>
<dbReference type="PANTHER" id="PTHR11575:SF6">
    <property type="entry name" value="2',3'-CYCLIC-NUCLEOTIDE 2'-PHOSPHODIESTERASE_3'-NUCLEOTIDASE"/>
    <property type="match status" value="1"/>
</dbReference>
<dbReference type="PROSITE" id="PS51257">
    <property type="entry name" value="PROKAR_LIPOPROTEIN"/>
    <property type="match status" value="1"/>
</dbReference>
<dbReference type="Gene3D" id="3.90.780.10">
    <property type="entry name" value="5'-Nucleotidase, C-terminal domain"/>
    <property type="match status" value="1"/>
</dbReference>
<organism evidence="5 6">
    <name type="scientific">Rhodanobacter lycopersici</name>
    <dbReference type="NCBI Taxonomy" id="3162487"/>
    <lineage>
        <taxon>Bacteria</taxon>
        <taxon>Pseudomonadati</taxon>
        <taxon>Pseudomonadota</taxon>
        <taxon>Gammaproteobacteria</taxon>
        <taxon>Lysobacterales</taxon>
        <taxon>Rhodanobacteraceae</taxon>
        <taxon>Rhodanobacter</taxon>
    </lineage>
</organism>
<evidence type="ECO:0000313" key="6">
    <source>
        <dbReference type="Proteomes" id="UP001556220"/>
    </source>
</evidence>
<keyword evidence="2" id="KW-0378">Hydrolase</keyword>
<comment type="caution">
    <text evidence="5">The sequence shown here is derived from an EMBL/GenBank/DDBJ whole genome shotgun (WGS) entry which is preliminary data.</text>
</comment>
<dbReference type="PRINTS" id="PR01607">
    <property type="entry name" value="APYRASEFAMLY"/>
</dbReference>
<dbReference type="InterPro" id="IPR029052">
    <property type="entry name" value="Metallo-depent_PP-like"/>
</dbReference>
<evidence type="ECO:0000259" key="4">
    <source>
        <dbReference type="Pfam" id="PF02872"/>
    </source>
</evidence>
<reference evidence="5 6" key="1">
    <citation type="submission" date="2024-06" db="EMBL/GenBank/DDBJ databases">
        <authorList>
            <person name="Woo H."/>
        </authorList>
    </citation>
    <scope>NUCLEOTIDE SEQUENCE [LARGE SCALE GENOMIC DNA]</scope>
    <source>
        <strain evidence="5 6">Si-c</strain>
    </source>
</reference>
<dbReference type="SUPFAM" id="SSF55816">
    <property type="entry name" value="5'-nucleotidase (syn. UDP-sugar hydrolase), C-terminal domain"/>
    <property type="match status" value="1"/>
</dbReference>
<dbReference type="Pfam" id="PF00149">
    <property type="entry name" value="Metallophos"/>
    <property type="match status" value="1"/>
</dbReference>
<feature type="domain" description="Calcineurin-like phosphoesterase" evidence="3">
    <location>
        <begin position="39"/>
        <end position="292"/>
    </location>
</feature>
<dbReference type="SUPFAM" id="SSF56300">
    <property type="entry name" value="Metallo-dependent phosphatases"/>
    <property type="match status" value="1"/>
</dbReference>
<dbReference type="RefSeq" id="WP_367855448.1">
    <property type="nucleotide sequence ID" value="NZ_JBFOHK010000005.1"/>
</dbReference>
<name>A0ABV3QHT5_9GAMM</name>
<evidence type="ECO:0000256" key="1">
    <source>
        <dbReference type="ARBA" id="ARBA00022729"/>
    </source>
</evidence>
<keyword evidence="2" id="KW-0547">Nucleotide-binding</keyword>
<sequence>MFPRRTTLALLATALLAGCAHEPVHAPVLPDGTHATVAILETTDIHSNILGYDYYKQKADPTLGFERTATLINEARRQFPNHFLFDSGDTIQGTVLADWQAQVQKMACDQELAIYRAMDAVGYDGGTAGNHEFNYGLGWLSQVTGTPMNVDGGVQRRCAGPHFPLVLANVDSTRDGQPIFKPWTIVTKPIAVQLPDGKTENVPLRVAIIGFTPPPIMQWDKQNLAGKVTTDGVVEAAKKYLPQIEAQHPDLVVALVHGGLDTAPYTPAMENAGWYLAGVPGIDALLLGHSHTEFPGPRFAHMQDVDDVRGFVRGVPAVMGGFFGKDLGVIELALERQDGRWTVDKSRTHSEVRPICSKPGDAASCVAPDPAIAPLVAKVQEAAVAYVNTPIGRSDVRLSSYFADEGDMTALAVVNAAQRDYVRAELPRLHPELANIPVLSAAAAFRTGFGGPDDYTDVAPGPLTLRSAADLYFYPNTLAAVKSDGAGVKAWLEESARRFNRIDPARTGMQQLVNTRFPGFNFDQLQGGIHYVIDVSKPAGQRIVSLTFDGKPVTPDQPFIVVTNNYRASGGGHFPGLDGSSIVLAAPDGTREIVARWLQQHREITARDLPARSWRFAKLKTTGPVVFTSASGKAGIAQADGVDHIRELKDHGDGTATYAIDLSH</sequence>
<dbReference type="Proteomes" id="UP001556220">
    <property type="component" value="Unassembled WGS sequence"/>
</dbReference>
<dbReference type="InterPro" id="IPR006179">
    <property type="entry name" value="5_nucleotidase/apyrase"/>
</dbReference>
<feature type="chain" id="PRO_5044961049" evidence="2">
    <location>
        <begin position="27"/>
        <end position="664"/>
    </location>
</feature>
<dbReference type="Pfam" id="PF02872">
    <property type="entry name" value="5_nucleotid_C"/>
    <property type="match status" value="1"/>
</dbReference>
<dbReference type="PANTHER" id="PTHR11575">
    <property type="entry name" value="5'-NUCLEOTIDASE-RELATED"/>
    <property type="match status" value="1"/>
</dbReference>
<evidence type="ECO:0000256" key="2">
    <source>
        <dbReference type="RuleBase" id="RU362119"/>
    </source>
</evidence>
<dbReference type="NCBIfam" id="NF006938">
    <property type="entry name" value="PRK09420.1"/>
    <property type="match status" value="1"/>
</dbReference>
<dbReference type="Gene3D" id="3.60.21.10">
    <property type="match status" value="1"/>
</dbReference>
<dbReference type="InterPro" id="IPR008334">
    <property type="entry name" value="5'-Nucleotdase_C"/>
</dbReference>
<evidence type="ECO:0000259" key="3">
    <source>
        <dbReference type="Pfam" id="PF00149"/>
    </source>
</evidence>
<dbReference type="EMBL" id="JBFOHK010000005">
    <property type="protein sequence ID" value="MEW9573390.1"/>
    <property type="molecule type" value="Genomic_DNA"/>
</dbReference>
<accession>A0ABV3QHT5</accession>
<keyword evidence="1 2" id="KW-0732">Signal</keyword>
<protein>
    <submittedName>
        <fullName evidence="5">Bifunctional 2',3'-cyclic-nucleotide 2'-phosphodiesterase/3'-nucleotidase</fullName>
    </submittedName>
</protein>
<keyword evidence="6" id="KW-1185">Reference proteome</keyword>
<feature type="domain" description="5'-Nucleotidase C-terminal" evidence="4">
    <location>
        <begin position="391"/>
        <end position="577"/>
    </location>
</feature>
<dbReference type="InterPro" id="IPR036907">
    <property type="entry name" value="5'-Nucleotdase_C_sf"/>
</dbReference>
<comment type="similarity">
    <text evidence="2">Belongs to the 5'-nucleotidase family.</text>
</comment>
<proteinExistence type="inferred from homology"/>
<evidence type="ECO:0000313" key="5">
    <source>
        <dbReference type="EMBL" id="MEW9573390.1"/>
    </source>
</evidence>